<keyword evidence="6" id="KW-1185">Reference proteome</keyword>
<dbReference type="GO" id="GO:0006364">
    <property type="term" value="P:rRNA processing"/>
    <property type="evidence" value="ECO:0007669"/>
    <property type="project" value="InterPro"/>
</dbReference>
<dbReference type="RefSeq" id="XP_004259441.1">
    <property type="nucleotide sequence ID" value="XM_004259393.1"/>
</dbReference>
<dbReference type="OrthoDB" id="2019504at2759"/>
<sequence>MEAKHTLGEILSQRLSNEDTAVRDAAWVETKAFILKDETTYEQLLEVWIGLYFWYWHSDGRPYQQTVRNELTLFMTTVNFKPAHVLDYVKAGMVTLEHYWDTIDYVRIKKYERLLCQLIQKYLLYIANCGWDLDQIQKWNEFLFNEFLPLNQLPQSINISVKIADFYYDYLNDVIYIEEAKQPNEDAKKLLADVMVIYLKEGIVESIHKSFVEVKDRLQTDLYKPIGLAEYAKNAFVKEVVSFSKIGDDKFKRTRKIQQLISKAEKENEEKKPRTDKEKEIAMKRKKKTYVRMKKNGHFRPNY</sequence>
<dbReference type="OMA" id="KAHEMEM"/>
<keyword evidence="3" id="KW-0539">Nucleus</keyword>
<evidence type="ECO:0000256" key="1">
    <source>
        <dbReference type="ARBA" id="ARBA00004123"/>
    </source>
</evidence>
<dbReference type="InterPro" id="IPR010301">
    <property type="entry name" value="RRP1"/>
</dbReference>
<dbReference type="Pfam" id="PF05997">
    <property type="entry name" value="Nop52"/>
    <property type="match status" value="1"/>
</dbReference>
<dbReference type="GeneID" id="14891630"/>
<dbReference type="AlphaFoldDB" id="A0A0A1UBU3"/>
<evidence type="ECO:0000313" key="5">
    <source>
        <dbReference type="EMBL" id="ELP92670.1"/>
    </source>
</evidence>
<evidence type="ECO:0000313" key="6">
    <source>
        <dbReference type="Proteomes" id="UP000014680"/>
    </source>
</evidence>
<evidence type="ECO:0000256" key="3">
    <source>
        <dbReference type="ARBA" id="ARBA00023242"/>
    </source>
</evidence>
<reference evidence="5 6" key="1">
    <citation type="submission" date="2012-10" db="EMBL/GenBank/DDBJ databases">
        <authorList>
            <person name="Zafar N."/>
            <person name="Inman J."/>
            <person name="Hall N."/>
            <person name="Lorenzi H."/>
            <person name="Caler E."/>
        </authorList>
    </citation>
    <scope>NUCLEOTIDE SEQUENCE [LARGE SCALE GENOMIC DNA]</scope>
    <source>
        <strain evidence="5 6">IP1</strain>
    </source>
</reference>
<comment type="similarity">
    <text evidence="2">Belongs to the RRP1 family.</text>
</comment>
<name>A0A0A1UBU3_ENTIV</name>
<dbReference type="VEuPathDB" id="AmoebaDB:EIN_370120"/>
<evidence type="ECO:0000256" key="2">
    <source>
        <dbReference type="ARBA" id="ARBA00006374"/>
    </source>
</evidence>
<organism evidence="5 6">
    <name type="scientific">Entamoeba invadens IP1</name>
    <dbReference type="NCBI Taxonomy" id="370355"/>
    <lineage>
        <taxon>Eukaryota</taxon>
        <taxon>Amoebozoa</taxon>
        <taxon>Evosea</taxon>
        <taxon>Archamoebae</taxon>
        <taxon>Mastigamoebida</taxon>
        <taxon>Entamoebidae</taxon>
        <taxon>Entamoeba</taxon>
    </lineage>
</organism>
<accession>A0A0A1UBU3</accession>
<proteinExistence type="inferred from homology"/>
<dbReference type="EMBL" id="KB206332">
    <property type="protein sequence ID" value="ELP92670.1"/>
    <property type="molecule type" value="Genomic_DNA"/>
</dbReference>
<dbReference type="KEGG" id="eiv:EIN_370120"/>
<evidence type="ECO:0000256" key="4">
    <source>
        <dbReference type="SAM" id="MobiDB-lite"/>
    </source>
</evidence>
<feature type="region of interest" description="Disordered" evidence="4">
    <location>
        <begin position="264"/>
        <end position="283"/>
    </location>
</feature>
<dbReference type="GO" id="GO:0005634">
    <property type="term" value="C:nucleus"/>
    <property type="evidence" value="ECO:0007669"/>
    <property type="project" value="UniProtKB-SubCell"/>
</dbReference>
<dbReference type="Proteomes" id="UP000014680">
    <property type="component" value="Unassembled WGS sequence"/>
</dbReference>
<comment type="subcellular location">
    <subcellularLocation>
        <location evidence="1">Nucleus</location>
    </subcellularLocation>
</comment>
<protein>
    <submittedName>
        <fullName evidence="5">Uncharacterized protein</fullName>
    </submittedName>
</protein>
<dbReference type="GO" id="GO:0030688">
    <property type="term" value="C:preribosome, small subunit precursor"/>
    <property type="evidence" value="ECO:0007669"/>
    <property type="project" value="InterPro"/>
</dbReference>
<gene>
    <name evidence="5" type="ORF">EIN_370120</name>
</gene>